<dbReference type="InterPro" id="IPR005764">
    <property type="entry name" value="Ade_phspho_trans"/>
</dbReference>
<evidence type="ECO:0000256" key="4">
    <source>
        <dbReference type="ARBA" id="ARBA00004659"/>
    </source>
</evidence>
<comment type="subcellular location">
    <subcellularLocation>
        <location evidence="3 11">Cytoplasm</location>
    </subcellularLocation>
</comment>
<evidence type="ECO:0000256" key="8">
    <source>
        <dbReference type="ARBA" id="ARBA00022676"/>
    </source>
</evidence>
<dbReference type="UniPathway" id="UPA00588">
    <property type="reaction ID" value="UER00646"/>
</dbReference>
<dbReference type="HAMAP" id="MF_00004">
    <property type="entry name" value="Aden_phosphoribosyltr"/>
    <property type="match status" value="1"/>
</dbReference>
<reference evidence="13 14" key="1">
    <citation type="journal article" date="2011" name="J. Bacteriol.">
        <title>Genome sequence of Methyloversatilis universalis FAM5T, a methylotrophic representative of the order Rhodocyclales.</title>
        <authorList>
            <person name="Kittichotirat W."/>
            <person name="Good N.M."/>
            <person name="Hall R."/>
            <person name="Bringel F."/>
            <person name="Lajus A."/>
            <person name="Medigue C."/>
            <person name="Smalley N.E."/>
            <person name="Beck D."/>
            <person name="Bumgarner R."/>
            <person name="Vuilleumier S."/>
            <person name="Kalyuzhnaya M.G."/>
        </authorList>
    </citation>
    <scope>NUCLEOTIDE SEQUENCE [LARGE SCALE GENOMIC DNA]</scope>
    <source>
        <strain evidence="14">ATCC BAA-1314 / JCM 13912 / FAM5</strain>
    </source>
</reference>
<dbReference type="SUPFAM" id="SSF53271">
    <property type="entry name" value="PRTase-like"/>
    <property type="match status" value="1"/>
</dbReference>
<dbReference type="EMBL" id="AFHG01000030">
    <property type="protein sequence ID" value="EGK73046.1"/>
    <property type="molecule type" value="Genomic_DNA"/>
</dbReference>
<keyword evidence="7 11" id="KW-0963">Cytoplasm</keyword>
<evidence type="ECO:0000256" key="11">
    <source>
        <dbReference type="HAMAP-Rule" id="MF_00004"/>
    </source>
</evidence>
<dbReference type="GO" id="GO:0002055">
    <property type="term" value="F:adenine binding"/>
    <property type="evidence" value="ECO:0007669"/>
    <property type="project" value="TreeGrafter"/>
</dbReference>
<accession>F5R9H6</accession>
<dbReference type="PANTHER" id="PTHR32315">
    <property type="entry name" value="ADENINE PHOSPHORIBOSYLTRANSFERASE"/>
    <property type="match status" value="1"/>
</dbReference>
<evidence type="ECO:0000259" key="12">
    <source>
        <dbReference type="Pfam" id="PF00156"/>
    </source>
</evidence>
<comment type="catalytic activity">
    <reaction evidence="1 11">
        <text>AMP + diphosphate = 5-phospho-alpha-D-ribose 1-diphosphate + adenine</text>
        <dbReference type="Rhea" id="RHEA:16609"/>
        <dbReference type="ChEBI" id="CHEBI:16708"/>
        <dbReference type="ChEBI" id="CHEBI:33019"/>
        <dbReference type="ChEBI" id="CHEBI:58017"/>
        <dbReference type="ChEBI" id="CHEBI:456215"/>
        <dbReference type="EC" id="2.4.2.7"/>
    </reaction>
</comment>
<comment type="pathway">
    <text evidence="4 11">Purine metabolism; AMP biosynthesis via salvage pathway; AMP from adenine: step 1/1.</text>
</comment>
<dbReference type="PANTHER" id="PTHR32315:SF3">
    <property type="entry name" value="ADENINE PHOSPHORIBOSYLTRANSFERASE"/>
    <property type="match status" value="1"/>
</dbReference>
<feature type="domain" description="Phosphoribosyltransferase" evidence="12">
    <location>
        <begin position="49"/>
        <end position="158"/>
    </location>
</feature>
<evidence type="ECO:0000256" key="5">
    <source>
        <dbReference type="ARBA" id="ARBA00008391"/>
    </source>
</evidence>
<dbReference type="Proteomes" id="UP000005019">
    <property type="component" value="Unassembled WGS sequence"/>
</dbReference>
<dbReference type="GO" id="GO:0006166">
    <property type="term" value="P:purine ribonucleoside salvage"/>
    <property type="evidence" value="ECO:0007669"/>
    <property type="project" value="UniProtKB-UniRule"/>
</dbReference>
<organism evidence="13 14">
    <name type="scientific">Methyloversatilis universalis (strain ATCC BAA-1314 / DSM 25237 / JCM 13912 / CCUG 52030 / FAM5)</name>
    <dbReference type="NCBI Taxonomy" id="1000565"/>
    <lineage>
        <taxon>Bacteria</taxon>
        <taxon>Pseudomonadati</taxon>
        <taxon>Pseudomonadota</taxon>
        <taxon>Betaproteobacteria</taxon>
        <taxon>Nitrosomonadales</taxon>
        <taxon>Sterolibacteriaceae</taxon>
        <taxon>Methyloversatilis</taxon>
    </lineage>
</organism>
<dbReference type="NCBIfam" id="TIGR01090">
    <property type="entry name" value="apt"/>
    <property type="match status" value="1"/>
</dbReference>
<dbReference type="AlphaFoldDB" id="F5R9H6"/>
<dbReference type="InterPro" id="IPR050054">
    <property type="entry name" value="UPRTase/APRTase"/>
</dbReference>
<dbReference type="GO" id="GO:0003999">
    <property type="term" value="F:adenine phosphoribosyltransferase activity"/>
    <property type="evidence" value="ECO:0007669"/>
    <property type="project" value="UniProtKB-UniRule"/>
</dbReference>
<evidence type="ECO:0000313" key="13">
    <source>
        <dbReference type="EMBL" id="EGK73046.1"/>
    </source>
</evidence>
<proteinExistence type="inferred from homology"/>
<dbReference type="InterPro" id="IPR000836">
    <property type="entry name" value="PRTase_dom"/>
</dbReference>
<evidence type="ECO:0000313" key="14">
    <source>
        <dbReference type="Proteomes" id="UP000005019"/>
    </source>
</evidence>
<protein>
    <recommendedName>
        <fullName evidence="6 11">Adenine phosphoribosyltransferase</fullName>
        <shortName evidence="11">APRT</shortName>
        <ecNumber evidence="6 11">2.4.2.7</ecNumber>
    </recommendedName>
</protein>
<dbReference type="GO" id="GO:0044209">
    <property type="term" value="P:AMP salvage"/>
    <property type="evidence" value="ECO:0007669"/>
    <property type="project" value="UniProtKB-UniRule"/>
</dbReference>
<dbReference type="NCBIfam" id="NF002634">
    <property type="entry name" value="PRK02304.1-3"/>
    <property type="match status" value="1"/>
</dbReference>
<dbReference type="EC" id="2.4.2.7" evidence="6 11"/>
<keyword evidence="8 11" id="KW-0328">Glycosyltransferase</keyword>
<keyword evidence="14" id="KW-1185">Reference proteome</keyword>
<dbReference type="NCBIfam" id="NF002636">
    <property type="entry name" value="PRK02304.1-5"/>
    <property type="match status" value="1"/>
</dbReference>
<comment type="similarity">
    <text evidence="5 11">Belongs to the purine/pyrimidine phosphoribosyltransferase family.</text>
</comment>
<comment type="subunit">
    <text evidence="11">Homodimer.</text>
</comment>
<sequence length="179" mass="18627">MTSSADITRLQALIRTIPDFPEPGIQFRDITALLADADGLTLALDAMAEGLAPGDVDAVVAVEARGFLLAGGLAHRLHCGVVPVRKPGKLPGPTLGVSYALEYGEDRLEMHQGALRPGARILVVDDLIATGGTALATGELVTRAGGHIVGFRFLIDLPELGGAAKLAARGWSPRALLSY</sequence>
<dbReference type="Pfam" id="PF00156">
    <property type="entry name" value="Pribosyltran"/>
    <property type="match status" value="1"/>
</dbReference>
<keyword evidence="9 11" id="KW-0808">Transferase</keyword>
<evidence type="ECO:0000256" key="2">
    <source>
        <dbReference type="ARBA" id="ARBA00003968"/>
    </source>
</evidence>
<dbReference type="GO" id="GO:0016208">
    <property type="term" value="F:AMP binding"/>
    <property type="evidence" value="ECO:0007669"/>
    <property type="project" value="TreeGrafter"/>
</dbReference>
<dbReference type="OrthoDB" id="9803963at2"/>
<dbReference type="FunFam" id="3.40.50.2020:FF:000021">
    <property type="entry name" value="Adenine phosphoribosyltransferase"/>
    <property type="match status" value="1"/>
</dbReference>
<dbReference type="STRING" id="1000565.METUNv1_00884"/>
<comment type="caution">
    <text evidence="13">The sequence shown here is derived from an EMBL/GenBank/DDBJ whole genome shotgun (WGS) entry which is preliminary data.</text>
</comment>
<dbReference type="CDD" id="cd06223">
    <property type="entry name" value="PRTases_typeI"/>
    <property type="match status" value="1"/>
</dbReference>
<evidence type="ECO:0000256" key="7">
    <source>
        <dbReference type="ARBA" id="ARBA00022490"/>
    </source>
</evidence>
<dbReference type="GO" id="GO:0005737">
    <property type="term" value="C:cytoplasm"/>
    <property type="evidence" value="ECO:0007669"/>
    <property type="project" value="UniProtKB-SubCell"/>
</dbReference>
<dbReference type="Gene3D" id="3.40.50.2020">
    <property type="match status" value="1"/>
</dbReference>
<name>F5R9H6_METUF</name>
<evidence type="ECO:0000256" key="6">
    <source>
        <dbReference type="ARBA" id="ARBA00011893"/>
    </source>
</evidence>
<dbReference type="eggNOG" id="COG0503">
    <property type="taxonomic scope" value="Bacteria"/>
</dbReference>
<gene>
    <name evidence="11" type="primary">apt</name>
    <name evidence="13" type="ORF">METUNv1_00884</name>
</gene>
<dbReference type="InterPro" id="IPR029057">
    <property type="entry name" value="PRTase-like"/>
</dbReference>
<evidence type="ECO:0000256" key="9">
    <source>
        <dbReference type="ARBA" id="ARBA00022679"/>
    </source>
</evidence>
<keyword evidence="10 11" id="KW-0660">Purine salvage</keyword>
<dbReference type="GO" id="GO:0006168">
    <property type="term" value="P:adenine salvage"/>
    <property type="evidence" value="ECO:0007669"/>
    <property type="project" value="InterPro"/>
</dbReference>
<comment type="function">
    <text evidence="2 11">Catalyzes a salvage reaction resulting in the formation of AMP, that is energically less costly than de novo synthesis.</text>
</comment>
<evidence type="ECO:0000256" key="10">
    <source>
        <dbReference type="ARBA" id="ARBA00022726"/>
    </source>
</evidence>
<evidence type="ECO:0000256" key="3">
    <source>
        <dbReference type="ARBA" id="ARBA00004496"/>
    </source>
</evidence>
<evidence type="ECO:0000256" key="1">
    <source>
        <dbReference type="ARBA" id="ARBA00000868"/>
    </source>
</evidence>
<dbReference type="RefSeq" id="WP_008059215.1">
    <property type="nucleotide sequence ID" value="NZ_AFHG01000030.1"/>
</dbReference>